<gene>
    <name evidence="8" type="ordered locus">ROP_09790</name>
</gene>
<dbReference type="PANTHER" id="PTHR18968">
    <property type="entry name" value="THIAMINE PYROPHOSPHATE ENZYMES"/>
    <property type="match status" value="1"/>
</dbReference>
<dbReference type="EMBL" id="AP011115">
    <property type="protein sequence ID" value="BAH49226.1"/>
    <property type="molecule type" value="Genomic_DNA"/>
</dbReference>
<sequence>MNLTHHEPRKTGRSMRVADYIVAVLAAEGVEHVFGVGGANIEDLYDALHRSPDVEGVVAKHEFSATTMADGYARTANRTGVVAATSGGGALNVIAGLGEAFASRVPLLALIGQPPTSLEGAGAFQDTSGLAGSIDASRLFGEVSLYCARVESPLDLDRRLAEALAAARRGGPAVLLLPKDIQQAIGEFPEPHRTDPAAPHAASTDVARLAEAPARRLRPYHRHRRRRGRAGGRARGTRRTRARARGPDRRHARREGRARPGGPGTPRDHRRNGEPGCDRRTAGLRSLPARRHPTAGDGTGRPRRRAGEDARVQRRVGDAVCAGAARADPGSAGDAAPARHGDRTAGVTGTPRARRSDSDRRTSPRHVGHALHGRGDGARRGDARRRRRVRGRREHGRRCGAPPSGLDRRPVRRGAGNGRDGLHVRRRDRVRVLAGSPHVRDRRRRRVLRARTRNPHGRRIRRTGHVRRVQQQRPRDVPHARTGVLRGRLHLQPVSSRPHRGRSRRTAPRAAMPHGRHDRRPGPRPAVHGGVDGPRRHRSRLRRRRTTAVPAVPARTRRRPENRNPRRSTPMTAHEIAPLPDLPADLPGLVRI</sequence>
<evidence type="ECO:0000256" key="1">
    <source>
        <dbReference type="ARBA" id="ARBA00004974"/>
    </source>
</evidence>
<evidence type="ECO:0000313" key="9">
    <source>
        <dbReference type="Proteomes" id="UP000002212"/>
    </source>
</evidence>
<dbReference type="GO" id="GO:0030976">
    <property type="term" value="F:thiamine pyrophosphate binding"/>
    <property type="evidence" value="ECO:0007669"/>
    <property type="project" value="InterPro"/>
</dbReference>
<dbReference type="SUPFAM" id="SSF52518">
    <property type="entry name" value="Thiamin diphosphate-binding fold (THDP-binding)"/>
    <property type="match status" value="1"/>
</dbReference>
<evidence type="ECO:0000256" key="5">
    <source>
        <dbReference type="ARBA" id="ARBA00023304"/>
    </source>
</evidence>
<dbReference type="Gene3D" id="3.40.50.970">
    <property type="match status" value="1"/>
</dbReference>
<feature type="compositionally biased region" description="Basic residues" evidence="6">
    <location>
        <begin position="497"/>
        <end position="507"/>
    </location>
</feature>
<evidence type="ECO:0000313" key="8">
    <source>
        <dbReference type="EMBL" id="BAH49226.1"/>
    </source>
</evidence>
<feature type="compositionally biased region" description="Low complexity" evidence="6">
    <location>
        <begin position="577"/>
        <end position="592"/>
    </location>
</feature>
<feature type="compositionally biased region" description="Basic and acidic residues" evidence="6">
    <location>
        <begin position="305"/>
        <end position="317"/>
    </location>
</feature>
<feature type="compositionally biased region" description="Basic residues" evidence="6">
    <location>
        <begin position="363"/>
        <end position="372"/>
    </location>
</feature>
<dbReference type="STRING" id="632772.ROP_09790"/>
<accession>C1AUL8</accession>
<evidence type="ECO:0000256" key="3">
    <source>
        <dbReference type="ARBA" id="ARBA00007812"/>
    </source>
</evidence>
<dbReference type="AlphaFoldDB" id="C1AUL8"/>
<dbReference type="HOGENOM" id="CLU_460694_0_0_11"/>
<comment type="similarity">
    <text evidence="3">Belongs to the TPP enzyme family.</text>
</comment>
<dbReference type="UniPathway" id="UPA00049">
    <property type="reaction ID" value="UER00059"/>
</dbReference>
<evidence type="ECO:0000256" key="4">
    <source>
        <dbReference type="ARBA" id="ARBA00013145"/>
    </source>
</evidence>
<feature type="compositionally biased region" description="Basic residues" evidence="6">
    <location>
        <begin position="215"/>
        <end position="256"/>
    </location>
</feature>
<feature type="region of interest" description="Disordered" evidence="6">
    <location>
        <begin position="452"/>
        <end position="592"/>
    </location>
</feature>
<comment type="pathway">
    <text evidence="2">Amino-acid biosynthesis; L-valine biosynthesis; L-valine from pyruvate: step 1/4.</text>
</comment>
<proteinExistence type="inferred from homology"/>
<feature type="compositionally biased region" description="Low complexity" evidence="6">
    <location>
        <begin position="322"/>
        <end position="336"/>
    </location>
</feature>
<feature type="domain" description="Thiamine pyrophosphate enzyme N-terminal TPP-binding" evidence="7">
    <location>
        <begin position="15"/>
        <end position="126"/>
    </location>
</feature>
<dbReference type="GO" id="GO:0000287">
    <property type="term" value="F:magnesium ion binding"/>
    <property type="evidence" value="ECO:0007669"/>
    <property type="project" value="UniProtKB-ARBA"/>
</dbReference>
<dbReference type="InterPro" id="IPR029061">
    <property type="entry name" value="THDP-binding"/>
</dbReference>
<dbReference type="UniPathway" id="UPA00047">
    <property type="reaction ID" value="UER00055"/>
</dbReference>
<dbReference type="PANTHER" id="PTHR18968:SF13">
    <property type="entry name" value="ACETOLACTATE SYNTHASE CATALYTIC SUBUNIT, MITOCHONDRIAL"/>
    <property type="match status" value="1"/>
</dbReference>
<dbReference type="GO" id="GO:0009097">
    <property type="term" value="P:isoleucine biosynthetic process"/>
    <property type="evidence" value="ECO:0007669"/>
    <property type="project" value="UniProtKB-UniPathway"/>
</dbReference>
<dbReference type="GO" id="GO:0005948">
    <property type="term" value="C:acetolactate synthase complex"/>
    <property type="evidence" value="ECO:0007669"/>
    <property type="project" value="TreeGrafter"/>
</dbReference>
<dbReference type="InterPro" id="IPR012001">
    <property type="entry name" value="Thiamin_PyroP_enz_TPP-bd_dom"/>
</dbReference>
<dbReference type="InterPro" id="IPR045229">
    <property type="entry name" value="TPP_enz"/>
</dbReference>
<dbReference type="GO" id="GO:0050660">
    <property type="term" value="F:flavin adenine dinucleotide binding"/>
    <property type="evidence" value="ECO:0007669"/>
    <property type="project" value="TreeGrafter"/>
</dbReference>
<keyword evidence="5" id="KW-0028">Amino-acid biosynthesis</keyword>
<dbReference type="CDD" id="cd07035">
    <property type="entry name" value="TPP_PYR_POX_like"/>
    <property type="match status" value="1"/>
</dbReference>
<dbReference type="Proteomes" id="UP000002212">
    <property type="component" value="Chromosome"/>
</dbReference>
<protein>
    <recommendedName>
        <fullName evidence="4">acetolactate synthase</fullName>
        <ecNumber evidence="4">2.2.1.6</ecNumber>
    </recommendedName>
</protein>
<dbReference type="KEGG" id="rop:ROP_09790"/>
<dbReference type="Pfam" id="PF02776">
    <property type="entry name" value="TPP_enzyme_N"/>
    <property type="match status" value="1"/>
</dbReference>
<dbReference type="EC" id="2.2.1.6" evidence="4"/>
<evidence type="ECO:0000256" key="2">
    <source>
        <dbReference type="ARBA" id="ARBA00005025"/>
    </source>
</evidence>
<dbReference type="GO" id="GO:0003984">
    <property type="term" value="F:acetolactate synthase activity"/>
    <property type="evidence" value="ECO:0007669"/>
    <property type="project" value="UniProtKB-EC"/>
</dbReference>
<comment type="pathway">
    <text evidence="1">Amino-acid biosynthesis; L-isoleucine biosynthesis; L-isoleucine from 2-oxobutanoate: step 1/4.</text>
</comment>
<reference evidence="8 9" key="1">
    <citation type="submission" date="2009-03" db="EMBL/GenBank/DDBJ databases">
        <title>Comparison of the complete genome sequences of Rhodococcus erythropolis PR4 and Rhodococcus opacus B4.</title>
        <authorList>
            <person name="Takarada H."/>
            <person name="Sekine M."/>
            <person name="Hosoyama A."/>
            <person name="Yamada R."/>
            <person name="Fujisawa T."/>
            <person name="Omata S."/>
            <person name="Shimizu A."/>
            <person name="Tsukatani N."/>
            <person name="Tanikawa S."/>
            <person name="Fujita N."/>
            <person name="Harayama S."/>
        </authorList>
    </citation>
    <scope>NUCLEOTIDE SEQUENCE [LARGE SCALE GENOMIC DNA]</scope>
    <source>
        <strain evidence="8 9">B4</strain>
    </source>
</reference>
<feature type="compositionally biased region" description="Basic residues" evidence="6">
    <location>
        <begin position="535"/>
        <end position="546"/>
    </location>
</feature>
<feature type="compositionally biased region" description="Basic residues" evidence="6">
    <location>
        <begin position="452"/>
        <end position="470"/>
    </location>
</feature>
<name>C1AUL8_RHOOB</name>
<feature type="region of interest" description="Disordered" evidence="6">
    <location>
        <begin position="189"/>
        <end position="427"/>
    </location>
</feature>
<organism evidence="8 9">
    <name type="scientific">Rhodococcus opacus (strain B4)</name>
    <dbReference type="NCBI Taxonomy" id="632772"/>
    <lineage>
        <taxon>Bacteria</taxon>
        <taxon>Bacillati</taxon>
        <taxon>Actinomycetota</taxon>
        <taxon>Actinomycetes</taxon>
        <taxon>Mycobacteriales</taxon>
        <taxon>Nocardiaceae</taxon>
        <taxon>Rhodococcus</taxon>
    </lineage>
</organism>
<keyword evidence="5" id="KW-0100">Branched-chain amino acid biosynthesis</keyword>
<evidence type="ECO:0000256" key="6">
    <source>
        <dbReference type="SAM" id="MobiDB-lite"/>
    </source>
</evidence>
<feature type="compositionally biased region" description="Basic and acidic residues" evidence="6">
    <location>
        <begin position="271"/>
        <end position="281"/>
    </location>
</feature>
<dbReference type="GO" id="GO:0009099">
    <property type="term" value="P:L-valine biosynthetic process"/>
    <property type="evidence" value="ECO:0007669"/>
    <property type="project" value="UniProtKB-UniPathway"/>
</dbReference>
<feature type="compositionally biased region" description="Basic residues" evidence="6">
    <location>
        <begin position="382"/>
        <end position="398"/>
    </location>
</feature>
<evidence type="ECO:0000259" key="7">
    <source>
        <dbReference type="Pfam" id="PF02776"/>
    </source>
</evidence>